<evidence type="ECO:0000313" key="2">
    <source>
        <dbReference type="EMBL" id="GAA3643445.1"/>
    </source>
</evidence>
<accession>A0ABP7AZE1</accession>
<dbReference type="Proteomes" id="UP001501697">
    <property type="component" value="Unassembled WGS sequence"/>
</dbReference>
<evidence type="ECO:0000259" key="1">
    <source>
        <dbReference type="PROSITE" id="PS51186"/>
    </source>
</evidence>
<organism evidence="2 3">
    <name type="scientific">Microbacterium awajiense</name>
    <dbReference type="NCBI Taxonomy" id="415214"/>
    <lineage>
        <taxon>Bacteria</taxon>
        <taxon>Bacillati</taxon>
        <taxon>Actinomycetota</taxon>
        <taxon>Actinomycetes</taxon>
        <taxon>Micrococcales</taxon>
        <taxon>Microbacteriaceae</taxon>
        <taxon>Microbacterium</taxon>
    </lineage>
</organism>
<dbReference type="InterPro" id="IPR000182">
    <property type="entry name" value="GNAT_dom"/>
</dbReference>
<keyword evidence="3" id="KW-1185">Reference proteome</keyword>
<comment type="caution">
    <text evidence="2">The sequence shown here is derived from an EMBL/GenBank/DDBJ whole genome shotgun (WGS) entry which is preliminary data.</text>
</comment>
<dbReference type="Pfam" id="PF00583">
    <property type="entry name" value="Acetyltransf_1"/>
    <property type="match status" value="1"/>
</dbReference>
<dbReference type="SUPFAM" id="SSF55729">
    <property type="entry name" value="Acyl-CoA N-acyltransferases (Nat)"/>
    <property type="match status" value="1"/>
</dbReference>
<dbReference type="RefSeq" id="WP_344739836.1">
    <property type="nucleotide sequence ID" value="NZ_BAAAYU010000005.1"/>
</dbReference>
<dbReference type="EMBL" id="BAAAYU010000005">
    <property type="protein sequence ID" value="GAA3643445.1"/>
    <property type="molecule type" value="Genomic_DNA"/>
</dbReference>
<sequence>MPHLRPYRSADRDRVAEICVRTALAGDDATGVLSDDAIWPAIFVLPYVDRHPEFAFVVDDERHGVVGYIVAAPDTRDFEQWFRAVWWPAHGAAWPKPTAEVTREDGVLIYAYGRGPGVEPYGDRYPAHLHIDLMPEAQGQGWGRRLIDALAGALRDAGVNGLHLVAAVDNVRALAFYRRLGLVELESHPGVQAFALPLDARASTPA</sequence>
<dbReference type="PANTHER" id="PTHR13170">
    <property type="entry name" value="O-GLCNACASE"/>
    <property type="match status" value="1"/>
</dbReference>
<protein>
    <recommendedName>
        <fullName evidence="1">N-acetyltransferase domain-containing protein</fullName>
    </recommendedName>
</protein>
<dbReference type="PANTHER" id="PTHR13170:SF16">
    <property type="entry name" value="PROTEIN O-GLCNACASE"/>
    <property type="match status" value="1"/>
</dbReference>
<dbReference type="CDD" id="cd04301">
    <property type="entry name" value="NAT_SF"/>
    <property type="match status" value="1"/>
</dbReference>
<reference evidence="3" key="1">
    <citation type="journal article" date="2019" name="Int. J. Syst. Evol. Microbiol.">
        <title>The Global Catalogue of Microorganisms (GCM) 10K type strain sequencing project: providing services to taxonomists for standard genome sequencing and annotation.</title>
        <authorList>
            <consortium name="The Broad Institute Genomics Platform"/>
            <consortium name="The Broad Institute Genome Sequencing Center for Infectious Disease"/>
            <person name="Wu L."/>
            <person name="Ma J."/>
        </authorList>
    </citation>
    <scope>NUCLEOTIDE SEQUENCE [LARGE SCALE GENOMIC DNA]</scope>
    <source>
        <strain evidence="3">JCM 16544</strain>
    </source>
</reference>
<proteinExistence type="predicted"/>
<dbReference type="InterPro" id="IPR051822">
    <property type="entry name" value="Glycosyl_Hydrolase_84"/>
</dbReference>
<dbReference type="PROSITE" id="PS51186">
    <property type="entry name" value="GNAT"/>
    <property type="match status" value="1"/>
</dbReference>
<gene>
    <name evidence="2" type="ORF">GCM10022200_29210</name>
</gene>
<dbReference type="InterPro" id="IPR016181">
    <property type="entry name" value="Acyl_CoA_acyltransferase"/>
</dbReference>
<feature type="domain" description="N-acetyltransferase" evidence="1">
    <location>
        <begin position="65"/>
        <end position="201"/>
    </location>
</feature>
<dbReference type="Gene3D" id="3.40.630.30">
    <property type="match status" value="1"/>
</dbReference>
<evidence type="ECO:0000313" key="3">
    <source>
        <dbReference type="Proteomes" id="UP001501697"/>
    </source>
</evidence>
<name>A0ABP7AZE1_9MICO</name>